<dbReference type="KEGG" id="cgle:NCTC11432_04964"/>
<sequence>MFRYLFVYVYKKPLKSFDSQRFLFFSKLKNSLIHKSSIIADIGSFHTQLKKENFNSLLYPKIPEFF</sequence>
<gene>
    <name evidence="1" type="ORF">NCTC11432_04964</name>
</gene>
<accession>A0A448BB35</accession>
<reference evidence="1 2" key="1">
    <citation type="submission" date="2018-12" db="EMBL/GenBank/DDBJ databases">
        <authorList>
            <consortium name="Pathogen Informatics"/>
        </authorList>
    </citation>
    <scope>NUCLEOTIDE SEQUENCE [LARGE SCALE GENOMIC DNA]</scope>
    <source>
        <strain evidence="1 2">NCTC11432</strain>
    </source>
</reference>
<proteinExistence type="predicted"/>
<organism evidence="1 2">
    <name type="scientific">Chryseobacterium gleum</name>
    <name type="common">Flavobacterium gleum</name>
    <dbReference type="NCBI Taxonomy" id="250"/>
    <lineage>
        <taxon>Bacteria</taxon>
        <taxon>Pseudomonadati</taxon>
        <taxon>Bacteroidota</taxon>
        <taxon>Flavobacteriia</taxon>
        <taxon>Flavobacteriales</taxon>
        <taxon>Weeksellaceae</taxon>
        <taxon>Chryseobacterium group</taxon>
        <taxon>Chryseobacterium</taxon>
    </lineage>
</organism>
<evidence type="ECO:0000313" key="1">
    <source>
        <dbReference type="EMBL" id="VEE11765.1"/>
    </source>
</evidence>
<name>A0A448BB35_CHRGE</name>
<dbReference type="AlphaFoldDB" id="A0A448BB35"/>
<dbReference type="EMBL" id="LR134289">
    <property type="protein sequence ID" value="VEE11765.1"/>
    <property type="molecule type" value="Genomic_DNA"/>
</dbReference>
<evidence type="ECO:0000313" key="2">
    <source>
        <dbReference type="Proteomes" id="UP000279227"/>
    </source>
</evidence>
<protein>
    <submittedName>
        <fullName evidence="1">Uncharacterized protein</fullName>
    </submittedName>
</protein>
<dbReference type="Proteomes" id="UP000279227">
    <property type="component" value="Chromosome"/>
</dbReference>